<sequence length="806" mass="89961">MPDGVVGVDVEPSGKPELDVCAETELKHGLEKQTVVQRDRRPVDVQNHGQQWPYVMAEENREPEGHHLQKRLPPVRHVFDLQQQLELRCGIQVRAQESVKSAILYDLHDFSYACAVGVVDNSCFFGGQGHLTAHDAVQLADGVLDRVRAVRARHAVDLQRQRLVVVDRVLVLRFQQRGLEPAVLHGLAQPVGRTRVRHSGLFGQKRDLHRPDSVHLFQGICHGVDTGTARHASYGEVGRSDFCGRVLRRYHARSEADVLDGTQHARDERVQECGPAPDVVGFDESGHGPVGSRADICCVVERPGDDLDELFLGDAVGGVARKRRPHVAAEVPLEQQRSNGRAERGACGAERVLDGRDGGLVVLGHGRDQGEERGGQHGRVGAVGDRRQRHDDVGRDRPVGTGGLGAQHEGRQTEHAGRGARQGEVAVLARHLHVVAGPDRRERRQDDRRDETVADLAGVKPVHRRQVHRVVVEHAADVHGAEPVGQRGAENRAVPEQLERQDRVDGGGFYFDEGGERRGKRETEQDRPSGRVELERREQNEQEQRERKTEDPQHVHAPQFLPPRELHPRNRRQVQVEQTQQEAADADRTLHPEHRAPAVPLRNQAAERPARRARAVAQVGEPLVHAALAQRHKIAHRDAAQSIQARGKARQKTADRKAHGGRRGRALETADREHKHTAQNHGLAAKNVRQLAQRLDNGRRQQIGRRDPRKIRNRVQVRRDFRHDRRQNGGVHGRQERERENARENHVQLSLGNKVLVGAVLLGRHGAVAGVELLGELLGDVAGQRGRGVAQERRLRRGHVEQTAHR</sequence>
<feature type="region of interest" description="Disordered" evidence="1">
    <location>
        <begin position="695"/>
        <end position="714"/>
    </location>
</feature>
<feature type="compositionally biased region" description="Basic and acidic residues" evidence="1">
    <location>
        <begin position="408"/>
        <end position="417"/>
    </location>
</feature>
<name>A0AAN6D7K4_9ASCO</name>
<feature type="region of interest" description="Disordered" evidence="1">
    <location>
        <begin position="366"/>
        <end position="422"/>
    </location>
</feature>
<evidence type="ECO:0000313" key="2">
    <source>
        <dbReference type="EMBL" id="KAG7729246.1"/>
    </source>
</evidence>
<feature type="compositionally biased region" description="Basic and acidic residues" evidence="1">
    <location>
        <begin position="665"/>
        <end position="676"/>
    </location>
</feature>
<gene>
    <name evidence="2" type="ORF">KL933_001472</name>
</gene>
<feature type="compositionally biased region" description="Basic and acidic residues" evidence="1">
    <location>
        <begin position="366"/>
        <end position="375"/>
    </location>
</feature>
<accession>A0AAN6D7K4</accession>
<evidence type="ECO:0000313" key="3">
    <source>
        <dbReference type="Proteomes" id="UP000738402"/>
    </source>
</evidence>
<evidence type="ECO:0000256" key="1">
    <source>
        <dbReference type="SAM" id="MobiDB-lite"/>
    </source>
</evidence>
<feature type="region of interest" description="Disordered" evidence="1">
    <location>
        <begin position="720"/>
        <end position="744"/>
    </location>
</feature>
<feature type="region of interest" description="Disordered" evidence="1">
    <location>
        <begin position="476"/>
        <end position="593"/>
    </location>
</feature>
<comment type="caution">
    <text evidence="2">The sequence shown here is derived from an EMBL/GenBank/DDBJ whole genome shotgun (WGS) entry which is preliminary data.</text>
</comment>
<dbReference type="Proteomes" id="UP000738402">
    <property type="component" value="Unassembled WGS sequence"/>
</dbReference>
<feature type="region of interest" description="Disordered" evidence="1">
    <location>
        <begin position="635"/>
        <end position="681"/>
    </location>
</feature>
<dbReference type="EMBL" id="JAHLUH010000003">
    <property type="protein sequence ID" value="KAG7729246.1"/>
    <property type="molecule type" value="Genomic_DNA"/>
</dbReference>
<dbReference type="AlphaFoldDB" id="A0AAN6D7K4"/>
<reference evidence="2" key="1">
    <citation type="journal article" date="2021" name="G3 (Bethesda)">
        <title>Genomic diversity, chromosomal rearrangements, and interspecies hybridization in the ogataea polymorpha species complex.</title>
        <authorList>
            <person name="Hanson S.J."/>
            <person name="Cinneide E.O."/>
            <person name="Salzberg L.I."/>
            <person name="Wolfe K.H."/>
            <person name="McGowan J."/>
            <person name="Fitzpatrick D.A."/>
            <person name="Matlin K."/>
        </authorList>
    </citation>
    <scope>NUCLEOTIDE SEQUENCE</scope>
    <source>
        <strain evidence="2">83-405-1</strain>
    </source>
</reference>
<feature type="compositionally biased region" description="Basic and acidic residues" evidence="1">
    <location>
        <begin position="384"/>
        <end position="398"/>
    </location>
</feature>
<proteinExistence type="predicted"/>
<protein>
    <submittedName>
        <fullName evidence="2">Uncharacterized protein</fullName>
    </submittedName>
</protein>
<feature type="compositionally biased region" description="Basic and acidic residues" evidence="1">
    <location>
        <begin position="514"/>
        <end position="554"/>
    </location>
</feature>
<feature type="compositionally biased region" description="Low complexity" evidence="1">
    <location>
        <begin position="573"/>
        <end position="583"/>
    </location>
</feature>
<organism evidence="2 3">
    <name type="scientific">Ogataea haglerorum</name>
    <dbReference type="NCBI Taxonomy" id="1937702"/>
    <lineage>
        <taxon>Eukaryota</taxon>
        <taxon>Fungi</taxon>
        <taxon>Dikarya</taxon>
        <taxon>Ascomycota</taxon>
        <taxon>Saccharomycotina</taxon>
        <taxon>Pichiomycetes</taxon>
        <taxon>Pichiales</taxon>
        <taxon>Pichiaceae</taxon>
        <taxon>Ogataea</taxon>
    </lineage>
</organism>